<dbReference type="OrthoDB" id="5914013at2759"/>
<dbReference type="Proteomes" id="UP000055048">
    <property type="component" value="Unassembled WGS sequence"/>
</dbReference>
<reference evidence="2 3" key="1">
    <citation type="submission" date="2015-01" db="EMBL/GenBank/DDBJ databases">
        <title>Evolution of Trichinella species and genotypes.</title>
        <authorList>
            <person name="Korhonen P.K."/>
            <person name="Edoardo P."/>
            <person name="Giuseppe L.R."/>
            <person name="Gasser R.B."/>
        </authorList>
    </citation>
    <scope>NUCLEOTIDE SEQUENCE [LARGE SCALE GENOMIC DNA]</scope>
    <source>
        <strain evidence="2">ISS417</strain>
    </source>
</reference>
<keyword evidence="1" id="KW-0812">Transmembrane</keyword>
<dbReference type="EMBL" id="JYDJ01000381">
    <property type="protein sequence ID" value="KRX36181.1"/>
    <property type="molecule type" value="Genomic_DNA"/>
</dbReference>
<gene>
    <name evidence="2" type="ORF">T05_2130</name>
</gene>
<evidence type="ECO:0000256" key="1">
    <source>
        <dbReference type="SAM" id="Phobius"/>
    </source>
</evidence>
<keyword evidence="3" id="KW-1185">Reference proteome</keyword>
<proteinExistence type="predicted"/>
<organism evidence="2 3">
    <name type="scientific">Trichinella murrelli</name>
    <dbReference type="NCBI Taxonomy" id="144512"/>
    <lineage>
        <taxon>Eukaryota</taxon>
        <taxon>Metazoa</taxon>
        <taxon>Ecdysozoa</taxon>
        <taxon>Nematoda</taxon>
        <taxon>Enoplea</taxon>
        <taxon>Dorylaimia</taxon>
        <taxon>Trichinellida</taxon>
        <taxon>Trichinellidae</taxon>
        <taxon>Trichinella</taxon>
    </lineage>
</organism>
<evidence type="ECO:0000313" key="2">
    <source>
        <dbReference type="EMBL" id="KRX36181.1"/>
    </source>
</evidence>
<protein>
    <submittedName>
        <fullName evidence="2">Uncharacterized protein</fullName>
    </submittedName>
</protein>
<evidence type="ECO:0000313" key="3">
    <source>
        <dbReference type="Proteomes" id="UP000055048"/>
    </source>
</evidence>
<name>A0A0V0TB86_9BILA</name>
<dbReference type="AlphaFoldDB" id="A0A0V0TB86"/>
<comment type="caution">
    <text evidence="2">The sequence shown here is derived from an EMBL/GenBank/DDBJ whole genome shotgun (WGS) entry which is preliminary data.</text>
</comment>
<keyword evidence="1" id="KW-0472">Membrane</keyword>
<sequence>MKNNSNEDKETFSAEIKNSTPKDLQMRAVRTDKVCIFVMVLFYVFNVDARLMPRPVIANPLYNPGQYSSYGQYPSDNAFSAIGRNAALNTMVEQMVESAVRRLAISDSNFGYANAQRNYMGAMNNQNALVQAYGVWDPIENMIDSRTRHLILQR</sequence>
<keyword evidence="1" id="KW-1133">Transmembrane helix</keyword>
<accession>A0A0V0TB86</accession>
<feature type="transmembrane region" description="Helical" evidence="1">
    <location>
        <begin position="34"/>
        <end position="52"/>
    </location>
</feature>